<dbReference type="PANTHER" id="PTHR43685">
    <property type="entry name" value="GLYCOSYLTRANSFERASE"/>
    <property type="match status" value="1"/>
</dbReference>
<reference evidence="2 3" key="1">
    <citation type="submission" date="2017-03" db="EMBL/GenBank/DDBJ databases">
        <title>Draft genime sequence of the acidophilic sulfur-oxidizing bacterium Acidithiobacillus sp. SH, isolated from seawater.</title>
        <authorList>
            <person name="Sharmin S."/>
            <person name="Tokuhisa M."/>
            <person name="Kanao T."/>
            <person name="Kamimura K."/>
        </authorList>
    </citation>
    <scope>NUCLEOTIDE SEQUENCE [LARGE SCALE GENOMIC DNA]</scope>
    <source>
        <strain evidence="2 3">SH</strain>
    </source>
</reference>
<evidence type="ECO:0000313" key="3">
    <source>
        <dbReference type="Proteomes" id="UP000234329"/>
    </source>
</evidence>
<dbReference type="Pfam" id="PF00535">
    <property type="entry name" value="Glycos_transf_2"/>
    <property type="match status" value="1"/>
</dbReference>
<dbReference type="CDD" id="cd06423">
    <property type="entry name" value="CESA_like"/>
    <property type="match status" value="1"/>
</dbReference>
<dbReference type="OrthoDB" id="114108at2"/>
<dbReference type="InterPro" id="IPR050834">
    <property type="entry name" value="Glycosyltransf_2"/>
</dbReference>
<dbReference type="Gene3D" id="3.90.550.10">
    <property type="entry name" value="Spore Coat Polysaccharide Biosynthesis Protein SpsA, Chain A"/>
    <property type="match status" value="1"/>
</dbReference>
<name>A0A2I1DNG8_9PROT</name>
<dbReference type="AlphaFoldDB" id="A0A2I1DNG8"/>
<organism evidence="2 3">
    <name type="scientific">Acidithiobacillus marinus</name>
    <dbReference type="NCBI Taxonomy" id="187490"/>
    <lineage>
        <taxon>Bacteria</taxon>
        <taxon>Pseudomonadati</taxon>
        <taxon>Pseudomonadota</taxon>
        <taxon>Acidithiobacillia</taxon>
        <taxon>Acidithiobacillales</taxon>
        <taxon>Acidithiobacillaceae</taxon>
        <taxon>Acidithiobacillus</taxon>
    </lineage>
</organism>
<dbReference type="Proteomes" id="UP000234329">
    <property type="component" value="Unassembled WGS sequence"/>
</dbReference>
<dbReference type="EMBL" id="MXAV01000013">
    <property type="protein sequence ID" value="PKY11418.1"/>
    <property type="molecule type" value="Genomic_DNA"/>
</dbReference>
<protein>
    <recommendedName>
        <fullName evidence="1">Glycosyltransferase 2-like domain-containing protein</fullName>
    </recommendedName>
</protein>
<proteinExistence type="predicted"/>
<comment type="caution">
    <text evidence="2">The sequence shown here is derived from an EMBL/GenBank/DDBJ whole genome shotgun (WGS) entry which is preliminary data.</text>
</comment>
<dbReference type="InterPro" id="IPR001173">
    <property type="entry name" value="Glyco_trans_2-like"/>
</dbReference>
<dbReference type="InterPro" id="IPR029044">
    <property type="entry name" value="Nucleotide-diphossugar_trans"/>
</dbReference>
<evidence type="ECO:0000313" key="2">
    <source>
        <dbReference type="EMBL" id="PKY11418.1"/>
    </source>
</evidence>
<dbReference type="InParanoid" id="A0A2I1DNG8"/>
<dbReference type="SUPFAM" id="SSF53448">
    <property type="entry name" value="Nucleotide-diphospho-sugar transferases"/>
    <property type="match status" value="1"/>
</dbReference>
<sequence>MALPRFVSMTEGVTMQISVMIPTYRRPKDLERCLEALGEQLRPADEIIVVARREDKDTHDVLKGHAAASLPLRVVIVDLPGLVTAMNLGLEAACGDILAITDDDSAPFPDWLQRIERAFEQDESIAGVGGRDLIRQNGTLIDHSVRNVGKVLWYGKVIANHHLRLDHVQFVDLLKGVNGAYRLSLLKEIGFDRRLFGRGAQWHWELSLGLTLRQKGWRLLYDPEIRVNHYPGQLFGDRSRDVYNPEETRNRCHNEALVLLCYYGIMNRLMFLFWSTLVGTSESYGLVQMMRYLPKEKAQAVAKFRDNLYGRYMGIRSWLRH</sequence>
<feature type="domain" description="Glycosyltransferase 2-like" evidence="1">
    <location>
        <begin position="18"/>
        <end position="146"/>
    </location>
</feature>
<gene>
    <name evidence="2" type="ORF">B1757_04150</name>
</gene>
<accession>A0A2I1DNG8</accession>
<dbReference type="PANTHER" id="PTHR43685:SF14">
    <property type="entry name" value="GLYCOSYLTRANSFERASE 2-LIKE DOMAIN-CONTAINING PROTEIN"/>
    <property type="match status" value="1"/>
</dbReference>
<evidence type="ECO:0000259" key="1">
    <source>
        <dbReference type="Pfam" id="PF00535"/>
    </source>
</evidence>
<keyword evidence="3" id="KW-1185">Reference proteome</keyword>